<protein>
    <submittedName>
        <fullName evidence="3">Uncharacterized protein</fullName>
    </submittedName>
</protein>
<dbReference type="AlphaFoldDB" id="A0A017TGY2"/>
<evidence type="ECO:0000256" key="1">
    <source>
        <dbReference type="SAM" id="MobiDB-lite"/>
    </source>
</evidence>
<keyword evidence="4" id="KW-1185">Reference proteome</keyword>
<reference evidence="3 4" key="1">
    <citation type="submission" date="2013-05" db="EMBL/GenBank/DDBJ databases">
        <title>Genome assembly of Chondromyces apiculatus DSM 436.</title>
        <authorList>
            <person name="Sharma G."/>
            <person name="Khatri I."/>
            <person name="Kaur C."/>
            <person name="Mayilraj S."/>
            <person name="Subramanian S."/>
        </authorList>
    </citation>
    <scope>NUCLEOTIDE SEQUENCE [LARGE SCALE GENOMIC DNA]</scope>
    <source>
        <strain evidence="3 4">DSM 436</strain>
    </source>
</reference>
<dbReference type="STRING" id="1192034.CAP_5810"/>
<feature type="compositionally biased region" description="Low complexity" evidence="1">
    <location>
        <begin position="90"/>
        <end position="101"/>
    </location>
</feature>
<sequence length="112" mass="11586">MGTKDKDFVKYLLTLALTLPAATATAGPGEGATVEGGDRKLNYSENLGDKLGLSGGEAGKEAAAPGWAQIIWEQWWGQIIIVQSPTATGESPEAAAPTSASDVLVAVRNEDD</sequence>
<feature type="region of interest" description="Disordered" evidence="1">
    <location>
        <begin position="86"/>
        <end position="112"/>
    </location>
</feature>
<proteinExistence type="predicted"/>
<keyword evidence="2" id="KW-0732">Signal</keyword>
<evidence type="ECO:0000313" key="3">
    <source>
        <dbReference type="EMBL" id="EYF08050.1"/>
    </source>
</evidence>
<organism evidence="3 4">
    <name type="scientific">Chondromyces apiculatus DSM 436</name>
    <dbReference type="NCBI Taxonomy" id="1192034"/>
    <lineage>
        <taxon>Bacteria</taxon>
        <taxon>Pseudomonadati</taxon>
        <taxon>Myxococcota</taxon>
        <taxon>Polyangia</taxon>
        <taxon>Polyangiales</taxon>
        <taxon>Polyangiaceae</taxon>
        <taxon>Chondromyces</taxon>
    </lineage>
</organism>
<comment type="caution">
    <text evidence="3">The sequence shown here is derived from an EMBL/GenBank/DDBJ whole genome shotgun (WGS) entry which is preliminary data.</text>
</comment>
<dbReference type="EMBL" id="ASRX01000005">
    <property type="protein sequence ID" value="EYF08050.1"/>
    <property type="molecule type" value="Genomic_DNA"/>
</dbReference>
<dbReference type="Proteomes" id="UP000019678">
    <property type="component" value="Unassembled WGS sequence"/>
</dbReference>
<dbReference type="RefSeq" id="WP_044235926.1">
    <property type="nucleotide sequence ID" value="NZ_ASRX01000005.1"/>
</dbReference>
<name>A0A017TGY2_9BACT</name>
<feature type="signal peptide" evidence="2">
    <location>
        <begin position="1"/>
        <end position="26"/>
    </location>
</feature>
<accession>A0A017TGY2</accession>
<evidence type="ECO:0000256" key="2">
    <source>
        <dbReference type="SAM" id="SignalP"/>
    </source>
</evidence>
<gene>
    <name evidence="3" type="ORF">CAP_5810</name>
</gene>
<evidence type="ECO:0000313" key="4">
    <source>
        <dbReference type="Proteomes" id="UP000019678"/>
    </source>
</evidence>
<feature type="chain" id="PRO_5001500319" evidence="2">
    <location>
        <begin position="27"/>
        <end position="112"/>
    </location>
</feature>